<gene>
    <name evidence="1" type="ORF">AsFPU1_4133</name>
</gene>
<evidence type="ECO:0000313" key="1">
    <source>
        <dbReference type="EMBL" id="GBF82699.1"/>
    </source>
</evidence>
<dbReference type="EMBL" id="BDQK01000017">
    <property type="protein sequence ID" value="GBF82699.1"/>
    <property type="molecule type" value="Genomic_DNA"/>
</dbReference>
<evidence type="ECO:0000313" key="2">
    <source>
        <dbReference type="Proteomes" id="UP000287247"/>
    </source>
</evidence>
<reference evidence="2" key="1">
    <citation type="submission" date="2017-05" db="EMBL/GenBank/DDBJ databases">
        <title>Physiological properties and genetic analysis related to exopolysaccharide production of fresh-water unicellular cyanobacterium Aphanothece sacrum, Suizenji Nori, that has been cultured as a food source in Japan.</title>
        <authorList>
            <person name="Kanesaki Y."/>
            <person name="Yoshikawa S."/>
            <person name="Ohki K."/>
        </authorList>
    </citation>
    <scope>NUCLEOTIDE SEQUENCE [LARGE SCALE GENOMIC DNA]</scope>
    <source>
        <strain evidence="2">FPU1</strain>
    </source>
</reference>
<keyword evidence="2" id="KW-1185">Reference proteome</keyword>
<dbReference type="AlphaFoldDB" id="A0A401IN73"/>
<dbReference type="OrthoDB" id="7546248at2"/>
<organism evidence="1 2">
    <name type="scientific">Aphanothece sacrum FPU1</name>
    <dbReference type="NCBI Taxonomy" id="1920663"/>
    <lineage>
        <taxon>Bacteria</taxon>
        <taxon>Bacillati</taxon>
        <taxon>Cyanobacteriota</taxon>
        <taxon>Cyanophyceae</taxon>
        <taxon>Oscillatoriophycideae</taxon>
        <taxon>Chroococcales</taxon>
        <taxon>Aphanothecaceae</taxon>
        <taxon>Aphanothece</taxon>
    </lineage>
</organism>
<accession>A0A401IN73</accession>
<sequence length="460" mass="51666">MHFKDTILNDLADKANVAQFVSYDPTLTQRYSRIYGYETNDKFTSINEAISAVLNQSVENSVNIRSFDPKDPKSREFFYGLKDINQIEESLQRLSSEGLYTIVNETIDINDGGVSGVILGDVIEFAPGDTPRCVEKPGTASLPREIGLNLLKIVYGFLPALDYSPQTRVEFSIHPLRRGFLHDHTIIWELEDIGISHANANINWPNRFSQFIGDKTYGLLIAYLLNLPVPYTTVISRKIAPFSFGQSTGCTETWIRTSPMVQMPGKFTTKRGWCDPFELMKTEDPDDNAIASILSQIGIEAAYSGALIVGKNEEIIIEGIQGYGEDFMIGQKHSMELPDDILNSVKNIYKQVVEQLGAVRMEWVADSQKIWVVQLHQGSTKSYGNTIYPGSVSYYYKFDVKQGLEELRHLISTINPHSEGIILMGDVGITSHFGDVLRRAKIPSKIEAVEKIFNNENDDI</sequence>
<protein>
    <submittedName>
        <fullName evidence="1">Uncharacterized protein</fullName>
    </submittedName>
</protein>
<comment type="caution">
    <text evidence="1">The sequence shown here is derived from an EMBL/GenBank/DDBJ whole genome shotgun (WGS) entry which is preliminary data.</text>
</comment>
<dbReference type="Proteomes" id="UP000287247">
    <property type="component" value="Unassembled WGS sequence"/>
</dbReference>
<name>A0A401IN73_APHSA</name>
<proteinExistence type="predicted"/>
<dbReference type="RefSeq" id="WP_124973333.1">
    <property type="nucleotide sequence ID" value="NZ_BDQK01000017.1"/>
</dbReference>